<dbReference type="AlphaFoldDB" id="I4B553"/>
<protein>
    <submittedName>
        <fullName evidence="1">Uncharacterized protein</fullName>
    </submittedName>
</protein>
<dbReference type="KEGG" id="tpx:Turpa_1763"/>
<keyword evidence="2" id="KW-1185">Reference proteome</keyword>
<evidence type="ECO:0000313" key="2">
    <source>
        <dbReference type="Proteomes" id="UP000006048"/>
    </source>
</evidence>
<organism evidence="1 2">
    <name type="scientific">Turneriella parva (strain ATCC BAA-1111 / DSM 21527 / NCTC 11395 / H)</name>
    <name type="common">Leptospira parva</name>
    <dbReference type="NCBI Taxonomy" id="869212"/>
    <lineage>
        <taxon>Bacteria</taxon>
        <taxon>Pseudomonadati</taxon>
        <taxon>Spirochaetota</taxon>
        <taxon>Spirochaetia</taxon>
        <taxon>Leptospirales</taxon>
        <taxon>Leptospiraceae</taxon>
        <taxon>Turneriella</taxon>
    </lineage>
</organism>
<evidence type="ECO:0000313" key="1">
    <source>
        <dbReference type="EMBL" id="AFM12410.1"/>
    </source>
</evidence>
<reference evidence="1 2" key="1">
    <citation type="submission" date="2012-06" db="EMBL/GenBank/DDBJ databases">
        <title>The complete chromosome of genome of Turneriella parva DSM 21527.</title>
        <authorList>
            <consortium name="US DOE Joint Genome Institute (JGI-PGF)"/>
            <person name="Lucas S."/>
            <person name="Han J."/>
            <person name="Lapidus A."/>
            <person name="Bruce D."/>
            <person name="Goodwin L."/>
            <person name="Pitluck S."/>
            <person name="Peters L."/>
            <person name="Kyrpides N."/>
            <person name="Mavromatis K."/>
            <person name="Ivanova N."/>
            <person name="Mikhailova N."/>
            <person name="Chertkov O."/>
            <person name="Detter J.C."/>
            <person name="Tapia R."/>
            <person name="Han C."/>
            <person name="Land M."/>
            <person name="Hauser L."/>
            <person name="Markowitz V."/>
            <person name="Cheng J.-F."/>
            <person name="Hugenholtz P."/>
            <person name="Woyke T."/>
            <person name="Wu D."/>
            <person name="Gronow S."/>
            <person name="Wellnitz S."/>
            <person name="Brambilla E."/>
            <person name="Klenk H.-P."/>
            <person name="Eisen J.A."/>
        </authorList>
    </citation>
    <scope>NUCLEOTIDE SEQUENCE [LARGE SCALE GENOMIC DNA]</scope>
    <source>
        <strain evidence="2">ATCC BAA-1111 / DSM 21527 / NCTC 11395 / H</strain>
    </source>
</reference>
<dbReference type="Proteomes" id="UP000006048">
    <property type="component" value="Chromosome"/>
</dbReference>
<accession>I4B553</accession>
<gene>
    <name evidence="1" type="ordered locus">Turpa_1763</name>
</gene>
<dbReference type="HOGENOM" id="CLU_1884441_0_0_12"/>
<dbReference type="OrthoDB" id="195321at2"/>
<dbReference type="RefSeq" id="WP_014802919.1">
    <property type="nucleotide sequence ID" value="NC_018020.1"/>
</dbReference>
<proteinExistence type="predicted"/>
<dbReference type="STRING" id="869212.Turpa_1763"/>
<name>I4B553_TURPD</name>
<sequence length="139" mass="16019">MRKFVSAIVFLSATILFAEINPRYYVEMQKKSPERLRIRVTQVNNEPCDNCETFKTEVQAVVTKTIRTKSKIKKGRAVTFSYTVFRPREGWVGPRPMPQLEQGKEYDFFGSKSGVDAQKRVRLEPGARGYSFDSIVDED</sequence>
<dbReference type="EMBL" id="CP002959">
    <property type="protein sequence ID" value="AFM12410.1"/>
    <property type="molecule type" value="Genomic_DNA"/>
</dbReference>